<dbReference type="HAMAP" id="MF_00060">
    <property type="entry name" value="SurE"/>
    <property type="match status" value="1"/>
</dbReference>
<evidence type="ECO:0000256" key="4">
    <source>
        <dbReference type="ARBA" id="ARBA00011062"/>
    </source>
</evidence>
<dbReference type="AlphaFoldDB" id="A0A382CUD3"/>
<dbReference type="InterPro" id="IPR002828">
    <property type="entry name" value="SurE-like_Pase/nucleotidase"/>
</dbReference>
<dbReference type="GO" id="GO:0000166">
    <property type="term" value="F:nucleotide binding"/>
    <property type="evidence" value="ECO:0007669"/>
    <property type="project" value="UniProtKB-KW"/>
</dbReference>
<evidence type="ECO:0000256" key="9">
    <source>
        <dbReference type="ARBA" id="ARBA00022801"/>
    </source>
</evidence>
<dbReference type="GO" id="GO:0008253">
    <property type="term" value="F:5'-nucleotidase activity"/>
    <property type="evidence" value="ECO:0007669"/>
    <property type="project" value="UniProtKB-EC"/>
</dbReference>
<dbReference type="Pfam" id="PF01975">
    <property type="entry name" value="SurE"/>
    <property type="match status" value="1"/>
</dbReference>
<comment type="similarity">
    <text evidence="4">Belongs to the SurE nucleotidase family.</text>
</comment>
<dbReference type="NCBIfam" id="TIGR00087">
    <property type="entry name" value="surE"/>
    <property type="match status" value="1"/>
</dbReference>
<dbReference type="EC" id="3.1.3.5" evidence="5"/>
<reference evidence="11" key="1">
    <citation type="submission" date="2018-05" db="EMBL/GenBank/DDBJ databases">
        <authorList>
            <person name="Lanie J.A."/>
            <person name="Ng W.-L."/>
            <person name="Kazmierczak K.M."/>
            <person name="Andrzejewski T.M."/>
            <person name="Davidsen T.M."/>
            <person name="Wayne K.J."/>
            <person name="Tettelin H."/>
            <person name="Glass J.I."/>
            <person name="Rusch D."/>
            <person name="Podicherti R."/>
            <person name="Tsui H.-C.T."/>
            <person name="Winkler M.E."/>
        </authorList>
    </citation>
    <scope>NUCLEOTIDE SEQUENCE</scope>
</reference>
<dbReference type="FunFam" id="3.40.1210.10:FF:000001">
    <property type="entry name" value="5'/3'-nucleotidase SurE"/>
    <property type="match status" value="1"/>
</dbReference>
<evidence type="ECO:0000256" key="1">
    <source>
        <dbReference type="ARBA" id="ARBA00000815"/>
    </source>
</evidence>
<accession>A0A382CUD3</accession>
<evidence type="ECO:0000256" key="8">
    <source>
        <dbReference type="ARBA" id="ARBA00022741"/>
    </source>
</evidence>
<dbReference type="SUPFAM" id="SSF64167">
    <property type="entry name" value="SurE-like"/>
    <property type="match status" value="1"/>
</dbReference>
<name>A0A382CUD3_9ZZZZ</name>
<dbReference type="GO" id="GO:0005737">
    <property type="term" value="C:cytoplasm"/>
    <property type="evidence" value="ECO:0007669"/>
    <property type="project" value="UniProtKB-SubCell"/>
</dbReference>
<keyword evidence="6" id="KW-0963">Cytoplasm</keyword>
<feature type="domain" description="Survival protein SurE-like phosphatase/nucleotidase" evidence="10">
    <location>
        <begin position="23"/>
        <end position="199"/>
    </location>
</feature>
<comment type="cofactor">
    <cofactor evidence="2">
        <name>Mg(2+)</name>
        <dbReference type="ChEBI" id="CHEBI:18420"/>
    </cofactor>
</comment>
<evidence type="ECO:0000256" key="7">
    <source>
        <dbReference type="ARBA" id="ARBA00022723"/>
    </source>
</evidence>
<evidence type="ECO:0000256" key="5">
    <source>
        <dbReference type="ARBA" id="ARBA00012643"/>
    </source>
</evidence>
<dbReference type="GO" id="GO:0004309">
    <property type="term" value="F:exopolyphosphatase activity"/>
    <property type="evidence" value="ECO:0007669"/>
    <property type="project" value="TreeGrafter"/>
</dbReference>
<evidence type="ECO:0000259" key="10">
    <source>
        <dbReference type="Pfam" id="PF01975"/>
    </source>
</evidence>
<evidence type="ECO:0000256" key="2">
    <source>
        <dbReference type="ARBA" id="ARBA00001946"/>
    </source>
</evidence>
<keyword evidence="7" id="KW-0479">Metal-binding</keyword>
<dbReference type="InterPro" id="IPR030048">
    <property type="entry name" value="SurE"/>
</dbReference>
<comment type="catalytic activity">
    <reaction evidence="1">
        <text>a ribonucleoside 5'-phosphate + H2O = a ribonucleoside + phosphate</text>
        <dbReference type="Rhea" id="RHEA:12484"/>
        <dbReference type="ChEBI" id="CHEBI:15377"/>
        <dbReference type="ChEBI" id="CHEBI:18254"/>
        <dbReference type="ChEBI" id="CHEBI:43474"/>
        <dbReference type="ChEBI" id="CHEBI:58043"/>
        <dbReference type="EC" id="3.1.3.5"/>
    </reaction>
</comment>
<keyword evidence="8" id="KW-0547">Nucleotide-binding</keyword>
<dbReference type="EMBL" id="UINC01036190">
    <property type="protein sequence ID" value="SVB29780.1"/>
    <property type="molecule type" value="Genomic_DNA"/>
</dbReference>
<dbReference type="PANTHER" id="PTHR30457:SF12">
    <property type="entry name" value="5'_3'-NUCLEOTIDASE SURE"/>
    <property type="match status" value="1"/>
</dbReference>
<evidence type="ECO:0000256" key="6">
    <source>
        <dbReference type="ARBA" id="ARBA00022490"/>
    </source>
</evidence>
<keyword evidence="9" id="KW-0378">Hydrolase</keyword>
<dbReference type="GO" id="GO:0046872">
    <property type="term" value="F:metal ion binding"/>
    <property type="evidence" value="ECO:0007669"/>
    <property type="project" value="UniProtKB-KW"/>
</dbReference>
<dbReference type="PANTHER" id="PTHR30457">
    <property type="entry name" value="5'-NUCLEOTIDASE SURE"/>
    <property type="match status" value="1"/>
</dbReference>
<feature type="non-terminal residue" evidence="11">
    <location>
        <position position="1"/>
    </location>
</feature>
<evidence type="ECO:0000256" key="3">
    <source>
        <dbReference type="ARBA" id="ARBA00004496"/>
    </source>
</evidence>
<organism evidence="11">
    <name type="scientific">marine metagenome</name>
    <dbReference type="NCBI Taxonomy" id="408172"/>
    <lineage>
        <taxon>unclassified sequences</taxon>
        <taxon>metagenomes</taxon>
        <taxon>ecological metagenomes</taxon>
    </lineage>
</organism>
<dbReference type="NCBIfam" id="NF001490">
    <property type="entry name" value="PRK00346.1-4"/>
    <property type="match status" value="1"/>
</dbReference>
<evidence type="ECO:0000313" key="11">
    <source>
        <dbReference type="EMBL" id="SVB29780.1"/>
    </source>
</evidence>
<protein>
    <recommendedName>
        <fullName evidence="5">5'-nucleotidase</fullName>
        <ecNumber evidence="5">3.1.3.5</ecNumber>
    </recommendedName>
</protein>
<comment type="subcellular location">
    <subcellularLocation>
        <location evidence="3">Cytoplasm</location>
    </subcellularLocation>
</comment>
<dbReference type="Gene3D" id="3.40.1210.10">
    <property type="entry name" value="Survival protein SurE-like phosphatase/nucleotidase"/>
    <property type="match status" value="1"/>
</dbReference>
<dbReference type="GO" id="GO:0008254">
    <property type="term" value="F:3'-nucleotidase activity"/>
    <property type="evidence" value="ECO:0007669"/>
    <property type="project" value="TreeGrafter"/>
</dbReference>
<proteinExistence type="inferred from homology"/>
<sequence length="271" mass="29312">VDQPESMGRLLPVLYSPVFMSRILVTNDDGIRSDGLESLAVALEELGDVVAVAPLLESSAISHSLTLRRPLRLERIAPQRYAVDGTPADCVNVALVKLLGGLPDVVVSGINKGANVGDDVFYSGTIAGAMEATLLGIPSLAISLERTANPFNFSQACSVAVSLTKSVLSERLPERTVLNVNVPERPAKGVRITVQGRRNPVASLADRLDPREEPYYWIQQGKAHWEEMEHSDHYALAGGWISITPLQSDLTNHAALELIADLSRTRSTEVE</sequence>
<gene>
    <name evidence="11" type="ORF">METZ01_LOCUS182634</name>
</gene>
<dbReference type="InterPro" id="IPR036523">
    <property type="entry name" value="SurE-like_sf"/>
</dbReference>